<organism evidence="5 6">
    <name type="scientific">[Empedobacter] haloabium</name>
    <dbReference type="NCBI Taxonomy" id="592317"/>
    <lineage>
        <taxon>Bacteria</taxon>
        <taxon>Pseudomonadati</taxon>
        <taxon>Pseudomonadota</taxon>
        <taxon>Betaproteobacteria</taxon>
        <taxon>Burkholderiales</taxon>
        <taxon>Oxalobacteraceae</taxon>
        <taxon>Telluria group</taxon>
        <taxon>Telluria group incertae sedis</taxon>
    </lineage>
</organism>
<accession>A0ABZ1UT27</accession>
<keyword evidence="3" id="KW-0472">Membrane</keyword>
<evidence type="ECO:0000256" key="1">
    <source>
        <dbReference type="ARBA" id="ARBA00023026"/>
    </source>
</evidence>
<dbReference type="Pfam" id="PF06597">
    <property type="entry name" value="Clostridium_P47"/>
    <property type="match status" value="1"/>
</dbReference>
<keyword evidence="3" id="KW-0812">Transmembrane</keyword>
<sequence length="525" mass="54546">MNTVSTLNWDTAFGIRFKDANAAIVGAGSSPPRFDGAHDSLGATYQVGAGFGPWQMTGGAGSLLTMTLPLTGGTIAGGGQPDAAFAATAQIQVSLGFIPQPGTPASQQLRIDQTQAVSVLQVTLASGPASALDAIRGALQDWLNANLSQFNHVFAVVDLNTALDPSDSFAWLKPTHVGYAIYTENIASPDDYVFGVLAMTENRPGLNLSPQIDPGIIPAGADAGFLIAAPRVVDKMFAPQIETLFDGASPDDFDRQDDGMTIVNVARLEFTDFTLEDGTVIDDAGLDAAGFTMSIGTGYVQIRFSGLKFTWQDKYNVVVNYASTSQLSTDSNGHLQLTQTTAPSVSVNVTETDAQKWREIWESIGISVAVAVVGAVLGAAAEAGLARAAASSGAEASTNGVVNIEMQTILNGMTPQQVMAGEVTALRTAIRALQEPEAPQTFAGLFRAASWKLLGTVIGAVIGAGVAGIVTALQAYADENSEDMPTLDSFGEQATSNVKWTGASGYCLQSAVLRGALQLALVKGA</sequence>
<feature type="transmembrane region" description="Helical" evidence="3">
    <location>
        <begin position="360"/>
        <end position="381"/>
    </location>
</feature>
<dbReference type="EMBL" id="CP136508">
    <property type="protein sequence ID" value="WUR15894.1"/>
    <property type="molecule type" value="Genomic_DNA"/>
</dbReference>
<comment type="similarity">
    <text evidence="2">Belongs to the TULIP P47 family.</text>
</comment>
<reference evidence="5 6" key="1">
    <citation type="journal article" date="2019" name="Int. J. Syst. Evol. Microbiol.">
        <title>The Draft Whole-Genome Sequence of the Antibiotic Producer Empedobacter haloabium ATCC 31962 Provides Indications for Its Taxonomic Reclassification.</title>
        <authorList>
            <person name="Miess H."/>
            <person name="Arlt P."/>
            <person name="Apel A.K."/>
            <person name="Weber T."/>
            <person name="Nieselt K."/>
            <person name="Hanssen F."/>
            <person name="Czemmel S."/>
            <person name="Nahnsen S."/>
            <person name="Gross H."/>
        </authorList>
    </citation>
    <scope>NUCLEOTIDE SEQUENCE [LARGE SCALE GENOMIC DNA]</scope>
    <source>
        <strain evidence="5 6">ATCC 31962</strain>
    </source>
</reference>
<evidence type="ECO:0000313" key="6">
    <source>
        <dbReference type="Proteomes" id="UP000321323"/>
    </source>
</evidence>
<evidence type="ECO:0000313" key="5">
    <source>
        <dbReference type="EMBL" id="WUR15894.1"/>
    </source>
</evidence>
<name>A0ABZ1UT27_9BURK</name>
<dbReference type="Proteomes" id="UP000321323">
    <property type="component" value="Chromosome"/>
</dbReference>
<feature type="transmembrane region" description="Helical" evidence="3">
    <location>
        <begin position="453"/>
        <end position="477"/>
    </location>
</feature>
<evidence type="ECO:0000259" key="4">
    <source>
        <dbReference type="Pfam" id="PF06597"/>
    </source>
</evidence>
<proteinExistence type="inferred from homology"/>
<protein>
    <submittedName>
        <fullName evidence="5">TULIP family P47-like protein</fullName>
    </submittedName>
</protein>
<evidence type="ECO:0000256" key="2">
    <source>
        <dbReference type="ARBA" id="ARBA00035010"/>
    </source>
</evidence>
<feature type="domain" description="Protein OrfX2/OrfX3/P47" evidence="4">
    <location>
        <begin position="6"/>
        <end position="387"/>
    </location>
</feature>
<evidence type="ECO:0000256" key="3">
    <source>
        <dbReference type="SAM" id="Phobius"/>
    </source>
</evidence>
<keyword evidence="3" id="KW-1133">Transmembrane helix</keyword>
<keyword evidence="1" id="KW-0843">Virulence</keyword>
<gene>
    <name evidence="5" type="ORF">E7V67_012550</name>
</gene>
<keyword evidence="6" id="KW-1185">Reference proteome</keyword>
<dbReference type="InterPro" id="IPR010567">
    <property type="entry name" value="OrfX2/OrfX3/P47"/>
</dbReference>